<name>A0AAE0YJ28_9GAST</name>
<evidence type="ECO:0000256" key="1">
    <source>
        <dbReference type="SAM" id="MobiDB-lite"/>
    </source>
</evidence>
<comment type="caution">
    <text evidence="2">The sequence shown here is derived from an EMBL/GenBank/DDBJ whole genome shotgun (WGS) entry which is preliminary data.</text>
</comment>
<protein>
    <submittedName>
        <fullName evidence="2">Uncharacterized protein</fullName>
    </submittedName>
</protein>
<evidence type="ECO:0000313" key="2">
    <source>
        <dbReference type="EMBL" id="KAK3747732.1"/>
    </source>
</evidence>
<evidence type="ECO:0000313" key="3">
    <source>
        <dbReference type="Proteomes" id="UP001283361"/>
    </source>
</evidence>
<keyword evidence="3" id="KW-1185">Reference proteome</keyword>
<feature type="compositionally biased region" description="Basic and acidic residues" evidence="1">
    <location>
        <begin position="1"/>
        <end position="11"/>
    </location>
</feature>
<reference evidence="2" key="1">
    <citation type="journal article" date="2023" name="G3 (Bethesda)">
        <title>A reference genome for the long-term kleptoplast-retaining sea slug Elysia crispata morphotype clarki.</title>
        <authorList>
            <person name="Eastman K.E."/>
            <person name="Pendleton A.L."/>
            <person name="Shaikh M.A."/>
            <person name="Suttiyut T."/>
            <person name="Ogas R."/>
            <person name="Tomko P."/>
            <person name="Gavelis G."/>
            <person name="Widhalm J.R."/>
            <person name="Wisecaver J.H."/>
        </authorList>
    </citation>
    <scope>NUCLEOTIDE SEQUENCE</scope>
    <source>
        <strain evidence="2">ECLA1</strain>
    </source>
</reference>
<dbReference type="EMBL" id="JAWDGP010006075">
    <property type="protein sequence ID" value="KAK3747732.1"/>
    <property type="molecule type" value="Genomic_DNA"/>
</dbReference>
<dbReference type="AlphaFoldDB" id="A0AAE0YJ28"/>
<proteinExistence type="predicted"/>
<sequence>MMQGEKTKRFECFSVPPPASDVEPKQTRNLELHRFHKEPFRPSASPHSPSPGHMLCRVVGQKLPASISERQQFSFPTLVPLHFPSRDGRPGPAHITGLRMVIATPGNRHTTRQVYTSDDRLTEKGQVTQDQIHISLKVDLSFIPQNRKLNGSPILPASPSSGDCADQTEMLSLRPHHRVSRESTRLTAVGESLGVSSKWRRYSHRSEIRRA</sequence>
<feature type="region of interest" description="Disordered" evidence="1">
    <location>
        <begin position="1"/>
        <end position="26"/>
    </location>
</feature>
<dbReference type="Proteomes" id="UP001283361">
    <property type="component" value="Unassembled WGS sequence"/>
</dbReference>
<accession>A0AAE0YJ28</accession>
<gene>
    <name evidence="2" type="ORF">RRG08_024879</name>
</gene>
<organism evidence="2 3">
    <name type="scientific">Elysia crispata</name>
    <name type="common">lettuce slug</name>
    <dbReference type="NCBI Taxonomy" id="231223"/>
    <lineage>
        <taxon>Eukaryota</taxon>
        <taxon>Metazoa</taxon>
        <taxon>Spiralia</taxon>
        <taxon>Lophotrochozoa</taxon>
        <taxon>Mollusca</taxon>
        <taxon>Gastropoda</taxon>
        <taxon>Heterobranchia</taxon>
        <taxon>Euthyneura</taxon>
        <taxon>Panpulmonata</taxon>
        <taxon>Sacoglossa</taxon>
        <taxon>Placobranchoidea</taxon>
        <taxon>Plakobranchidae</taxon>
        <taxon>Elysia</taxon>
    </lineage>
</organism>